<gene>
    <name evidence="1" type="ORF">LY11_05283</name>
</gene>
<evidence type="ECO:0000313" key="2">
    <source>
        <dbReference type="Proteomes" id="UP000249754"/>
    </source>
</evidence>
<reference evidence="1 2" key="1">
    <citation type="submission" date="2018-06" db="EMBL/GenBank/DDBJ databases">
        <title>Genomic Encyclopedia of Archaeal and Bacterial Type Strains, Phase II (KMG-II): from individual species to whole genera.</title>
        <authorList>
            <person name="Goeker M."/>
        </authorList>
    </citation>
    <scope>NUCLEOTIDE SEQUENCE [LARGE SCALE GENOMIC DNA]</scope>
    <source>
        <strain evidence="1 2">DSM 14825</strain>
    </source>
</reference>
<name>A0A327S246_9SPHI</name>
<evidence type="ECO:0000313" key="1">
    <source>
        <dbReference type="EMBL" id="RAJ19807.1"/>
    </source>
</evidence>
<dbReference type="AlphaFoldDB" id="A0A327S246"/>
<accession>A0A327S246</accession>
<sequence>MGIMTLQLISRDLLEKYKQIVSENALLISFNKLEDVQLSAVAELLALEDPVLESKFHAGNPAYKDPRFEHLSAHLESYRKQLGLVGVTRKLLWEEYIIDYQQGYSYSQFCFHLQQQLRARRPGMKLEHWPADKLFVYFAGKPLHYIDHSTGEVVACQVFVACLPFSDYSFTVAVSSQRIADFLHALGCCLQHIGERLKYWFLIT</sequence>
<protein>
    <recommendedName>
        <fullName evidence="3">Transposase</fullName>
    </recommendedName>
</protein>
<evidence type="ECO:0008006" key="3">
    <source>
        <dbReference type="Google" id="ProtNLM"/>
    </source>
</evidence>
<proteinExistence type="predicted"/>
<dbReference type="EMBL" id="QLLR01000061">
    <property type="protein sequence ID" value="RAJ19807.1"/>
    <property type="molecule type" value="Genomic_DNA"/>
</dbReference>
<dbReference type="Proteomes" id="UP000249754">
    <property type="component" value="Unassembled WGS sequence"/>
</dbReference>
<organism evidence="1 2">
    <name type="scientific">Pedobacter cryoconitis</name>
    <dbReference type="NCBI Taxonomy" id="188932"/>
    <lineage>
        <taxon>Bacteria</taxon>
        <taxon>Pseudomonadati</taxon>
        <taxon>Bacteroidota</taxon>
        <taxon>Sphingobacteriia</taxon>
        <taxon>Sphingobacteriales</taxon>
        <taxon>Sphingobacteriaceae</taxon>
        <taxon>Pedobacter</taxon>
    </lineage>
</organism>
<comment type="caution">
    <text evidence="1">The sequence shown here is derived from an EMBL/GenBank/DDBJ whole genome shotgun (WGS) entry which is preliminary data.</text>
</comment>